<gene>
    <name evidence="1" type="ORF">EKG83_15190</name>
</gene>
<evidence type="ECO:0000313" key="2">
    <source>
        <dbReference type="Proteomes" id="UP000325787"/>
    </source>
</evidence>
<protein>
    <submittedName>
        <fullName evidence="1">Tetratricopeptide repeat protein</fullName>
    </submittedName>
</protein>
<dbReference type="InterPro" id="IPR027417">
    <property type="entry name" value="P-loop_NTPase"/>
</dbReference>
<dbReference type="SUPFAM" id="SSF48452">
    <property type="entry name" value="TPR-like"/>
    <property type="match status" value="1"/>
</dbReference>
<dbReference type="Pfam" id="PF13424">
    <property type="entry name" value="TPR_12"/>
    <property type="match status" value="1"/>
</dbReference>
<reference evidence="2" key="1">
    <citation type="journal article" date="2021" name="Curr. Microbiol.">
        <title>Complete genome of nocamycin-producing strain Saccharothrix syringae NRRL B-16468 reveals the biosynthetic potential for secondary metabolites.</title>
        <authorList>
            <person name="Mo X."/>
            <person name="Yang S."/>
        </authorList>
    </citation>
    <scope>NUCLEOTIDE SEQUENCE [LARGE SCALE GENOMIC DNA]</scope>
    <source>
        <strain evidence="2">ATCC 51364 / DSM 43886 / JCM 6844 / KCTC 9398 / NBRC 14523 / NRRL B-16468 / INA 2240</strain>
    </source>
</reference>
<evidence type="ECO:0000313" key="1">
    <source>
        <dbReference type="EMBL" id="QFZ18625.1"/>
    </source>
</evidence>
<accession>A0A5Q0GY79</accession>
<organism evidence="1 2">
    <name type="scientific">Saccharothrix syringae</name>
    <name type="common">Nocardiopsis syringae</name>
    <dbReference type="NCBI Taxonomy" id="103733"/>
    <lineage>
        <taxon>Bacteria</taxon>
        <taxon>Bacillati</taxon>
        <taxon>Actinomycetota</taxon>
        <taxon>Actinomycetes</taxon>
        <taxon>Pseudonocardiales</taxon>
        <taxon>Pseudonocardiaceae</taxon>
        <taxon>Saccharothrix</taxon>
    </lineage>
</organism>
<dbReference type="PRINTS" id="PR00364">
    <property type="entry name" value="DISEASERSIST"/>
</dbReference>
<dbReference type="InterPro" id="IPR011990">
    <property type="entry name" value="TPR-like_helical_dom_sf"/>
</dbReference>
<dbReference type="Gene3D" id="1.25.40.10">
    <property type="entry name" value="Tetratricopeptide repeat domain"/>
    <property type="match status" value="1"/>
</dbReference>
<keyword evidence="2" id="KW-1185">Reference proteome</keyword>
<name>A0A5Q0GY79_SACSY</name>
<dbReference type="KEGG" id="ssyi:EKG83_15190"/>
<proteinExistence type="predicted"/>
<dbReference type="PANTHER" id="PTHR47691">
    <property type="entry name" value="REGULATOR-RELATED"/>
    <property type="match status" value="1"/>
</dbReference>
<dbReference type="Proteomes" id="UP000325787">
    <property type="component" value="Chromosome"/>
</dbReference>
<dbReference type="SUPFAM" id="SSF52540">
    <property type="entry name" value="P-loop containing nucleoside triphosphate hydrolases"/>
    <property type="match status" value="1"/>
</dbReference>
<dbReference type="AlphaFoldDB" id="A0A5Q0GY79"/>
<dbReference type="EMBL" id="CP034550">
    <property type="protein sequence ID" value="QFZ18625.1"/>
    <property type="molecule type" value="Genomic_DNA"/>
</dbReference>
<dbReference type="Gene3D" id="3.40.50.300">
    <property type="entry name" value="P-loop containing nucleotide triphosphate hydrolases"/>
    <property type="match status" value="1"/>
</dbReference>
<sequence length="773" mass="82667">MQTTFLPRWPATAHDSYAPSVWVMEAVSGRRRLVALGSSAVGVTQMSWAGGIPALRALSARDLELMVDGVSNDMGGTVHGVSVQAGRIDQVVLPPAPEAVVVPRQLPAVVPDFCGRSAHVAALDALLAESEGNTGGAVVVALNGSAGVGKSTLAVWWAHRVQDRFPGGTLFVNLRGYGPSAPLAPQVVLTDFLTALGVAERRVPEGVEAQGALFRSLVTERRVLVVLDNAGSAEQVRPLLPGAAGSLALVTSRGALSELVVLEAVRRVAVDVFETADAVRLVEGVVGGPRTAAEPDAVGELAEVCALLPLAVRVAATRVASRPFLSVADVVEEIREEQRGLIGAGGSWRGLGAVRSVFDWSYARLDPVHARVFRLVGLHPVPEFGVHAVAALAALDSRSAIHVLEELAEQHLVEPVARRRYRMHDLLHDYAALRADLDETSGGREEAVTRLVGWYAGVAVAADRWLFPRAASVPMPVEARDVSALVADREQAVGWLRRERAVLSAVQRMAAERDLYPVVVALGVASRHLWSGPRAWWPEGVEAVSRGVDAAVASGDVPAEMLLRDLKGHSHRGAGEFEAAEAEYRVVQGVAERSGNHDWHRWALSGLGSLRRVQGRPEEADGFYRASCEIAVRVGDEVAEAMVRGNLSEVAVARGRFDEALDYARRAWEWRSRNGDVLTIAYGRHQLAVAWQGLGGHDTAVELWERVVDVYATHEDRKPQLASVLEAMAGSLTATGRPDAAADRLRRAAGILSDLGDPRAGHLVRRADDLSAG</sequence>
<dbReference type="GO" id="GO:0043531">
    <property type="term" value="F:ADP binding"/>
    <property type="evidence" value="ECO:0007669"/>
    <property type="project" value="InterPro"/>
</dbReference>
<dbReference type="PANTHER" id="PTHR47691:SF3">
    <property type="entry name" value="HTH-TYPE TRANSCRIPTIONAL REGULATOR RV0890C-RELATED"/>
    <property type="match status" value="1"/>
</dbReference>
<dbReference type="OrthoDB" id="581105at2"/>